<organism evidence="2 3">
    <name type="scientific">Naematelia encephala</name>
    <dbReference type="NCBI Taxonomy" id="71784"/>
    <lineage>
        <taxon>Eukaryota</taxon>
        <taxon>Fungi</taxon>
        <taxon>Dikarya</taxon>
        <taxon>Basidiomycota</taxon>
        <taxon>Agaricomycotina</taxon>
        <taxon>Tremellomycetes</taxon>
        <taxon>Tremellales</taxon>
        <taxon>Naemateliaceae</taxon>
        <taxon>Naematelia</taxon>
    </lineage>
</organism>
<gene>
    <name evidence="2" type="ORF">BCR39DRAFT_506186</name>
</gene>
<keyword evidence="3" id="KW-1185">Reference proteome</keyword>
<accession>A0A1Y2AYH7</accession>
<feature type="compositionally biased region" description="Polar residues" evidence="1">
    <location>
        <begin position="158"/>
        <end position="188"/>
    </location>
</feature>
<proteinExistence type="predicted"/>
<dbReference type="AlphaFoldDB" id="A0A1Y2AYH7"/>
<dbReference type="EMBL" id="MCFC01000037">
    <property type="protein sequence ID" value="ORY27643.1"/>
    <property type="molecule type" value="Genomic_DNA"/>
</dbReference>
<feature type="compositionally biased region" description="Basic and acidic residues" evidence="1">
    <location>
        <begin position="90"/>
        <end position="99"/>
    </location>
</feature>
<protein>
    <submittedName>
        <fullName evidence="2">Uncharacterized protein</fullName>
    </submittedName>
</protein>
<feature type="compositionally biased region" description="Basic residues" evidence="1">
    <location>
        <begin position="130"/>
        <end position="141"/>
    </location>
</feature>
<dbReference type="InParanoid" id="A0A1Y2AYH7"/>
<sequence>MSSTSSSPGPTPDSTHSGAQLTSPSPASLSLSTLPPNHPPVNTSARSALHPLPSETLQPHDREETPPPSSPTASEVTVSSQFTAATSIEDGEHGHDHSGGCRCVDPRFLPPFDREKERREKLALTERHGNPRRGRAGKRRALQSPSTSKMSSPLSQTAVSRQEQGTSESIVSSPHSTGLPTLSAPPSDTSEERMALELLDVWEVVIQMQL</sequence>
<feature type="region of interest" description="Disordered" evidence="1">
    <location>
        <begin position="1"/>
        <end position="191"/>
    </location>
</feature>
<name>A0A1Y2AYH7_9TREE</name>
<reference evidence="2 3" key="1">
    <citation type="submission" date="2016-07" db="EMBL/GenBank/DDBJ databases">
        <title>Pervasive Adenine N6-methylation of Active Genes in Fungi.</title>
        <authorList>
            <consortium name="DOE Joint Genome Institute"/>
            <person name="Mondo S.J."/>
            <person name="Dannebaum R.O."/>
            <person name="Kuo R.C."/>
            <person name="Labutti K."/>
            <person name="Haridas S."/>
            <person name="Kuo A."/>
            <person name="Salamov A."/>
            <person name="Ahrendt S.R."/>
            <person name="Lipzen A."/>
            <person name="Sullivan W."/>
            <person name="Andreopoulos W.B."/>
            <person name="Clum A."/>
            <person name="Lindquist E."/>
            <person name="Daum C."/>
            <person name="Ramamoorthy G.K."/>
            <person name="Gryganskyi A."/>
            <person name="Culley D."/>
            <person name="Magnuson J.K."/>
            <person name="James T.Y."/>
            <person name="O'Malley M.A."/>
            <person name="Stajich J.E."/>
            <person name="Spatafora J.W."/>
            <person name="Visel A."/>
            <person name="Grigoriev I.V."/>
        </authorList>
    </citation>
    <scope>NUCLEOTIDE SEQUENCE [LARGE SCALE GENOMIC DNA]</scope>
    <source>
        <strain evidence="2 3">68-887.2</strain>
    </source>
</reference>
<feature type="compositionally biased region" description="Low complexity" evidence="1">
    <location>
        <begin position="71"/>
        <end position="80"/>
    </location>
</feature>
<dbReference type="Proteomes" id="UP000193986">
    <property type="component" value="Unassembled WGS sequence"/>
</dbReference>
<comment type="caution">
    <text evidence="2">The sequence shown here is derived from an EMBL/GenBank/DDBJ whole genome shotgun (WGS) entry which is preliminary data.</text>
</comment>
<feature type="compositionally biased region" description="Low complexity" evidence="1">
    <location>
        <begin position="142"/>
        <end position="157"/>
    </location>
</feature>
<feature type="compositionally biased region" description="Low complexity" evidence="1">
    <location>
        <begin position="1"/>
        <end position="35"/>
    </location>
</feature>
<evidence type="ECO:0000313" key="2">
    <source>
        <dbReference type="EMBL" id="ORY27643.1"/>
    </source>
</evidence>
<evidence type="ECO:0000313" key="3">
    <source>
        <dbReference type="Proteomes" id="UP000193986"/>
    </source>
</evidence>
<evidence type="ECO:0000256" key="1">
    <source>
        <dbReference type="SAM" id="MobiDB-lite"/>
    </source>
</evidence>
<feature type="compositionally biased region" description="Basic and acidic residues" evidence="1">
    <location>
        <begin position="112"/>
        <end position="129"/>
    </location>
</feature>